<comment type="similarity">
    <text evidence="3">Belongs to the heat shock protein 70 family.</text>
</comment>
<name>A0A0U5FTY7_ASPCI</name>
<organism evidence="4 5">
    <name type="scientific">Aspergillus calidoustus</name>
    <dbReference type="NCBI Taxonomy" id="454130"/>
    <lineage>
        <taxon>Eukaryota</taxon>
        <taxon>Fungi</taxon>
        <taxon>Dikarya</taxon>
        <taxon>Ascomycota</taxon>
        <taxon>Pezizomycotina</taxon>
        <taxon>Eurotiomycetes</taxon>
        <taxon>Eurotiomycetidae</taxon>
        <taxon>Eurotiales</taxon>
        <taxon>Aspergillaceae</taxon>
        <taxon>Aspergillus</taxon>
        <taxon>Aspergillus subgen. Nidulantes</taxon>
    </lineage>
</organism>
<keyword evidence="2 3" id="KW-0067">ATP-binding</keyword>
<proteinExistence type="inferred from homology"/>
<dbReference type="OrthoDB" id="10460410at2759"/>
<dbReference type="SUPFAM" id="SSF53067">
    <property type="entry name" value="Actin-like ATPase domain"/>
    <property type="match status" value="1"/>
</dbReference>
<dbReference type="Gene3D" id="3.30.420.40">
    <property type="match status" value="1"/>
</dbReference>
<dbReference type="InterPro" id="IPR013126">
    <property type="entry name" value="Hsp_70_fam"/>
</dbReference>
<evidence type="ECO:0000256" key="3">
    <source>
        <dbReference type="RuleBase" id="RU003322"/>
    </source>
</evidence>
<dbReference type="Proteomes" id="UP000054771">
    <property type="component" value="Unassembled WGS sequence"/>
</dbReference>
<dbReference type="Pfam" id="PF00012">
    <property type="entry name" value="HSP70"/>
    <property type="match status" value="1"/>
</dbReference>
<dbReference type="PANTHER" id="PTHR19375">
    <property type="entry name" value="HEAT SHOCK PROTEIN 70KDA"/>
    <property type="match status" value="1"/>
</dbReference>
<dbReference type="STRING" id="454130.A0A0U5FTY7"/>
<evidence type="ECO:0000256" key="2">
    <source>
        <dbReference type="ARBA" id="ARBA00022840"/>
    </source>
</evidence>
<evidence type="ECO:0000313" key="5">
    <source>
        <dbReference type="Proteomes" id="UP000054771"/>
    </source>
</evidence>
<dbReference type="GO" id="GO:0140662">
    <property type="term" value="F:ATP-dependent protein folding chaperone"/>
    <property type="evidence" value="ECO:0007669"/>
    <property type="project" value="InterPro"/>
</dbReference>
<protein>
    <submittedName>
        <fullName evidence="4">Uncharacterized protein</fullName>
    </submittedName>
</protein>
<sequence>MPNRLSVLCAADLAQMRRTRTRTHRSNRISTHPSLLSIIFLTFLFAFSARACLGNPPDESSEKIIGIHLGRTESRVGGVKDGRIVVFPEEEGGYDPGRIPSVVSLTEKGLVVGEEGRRAGGPDLFKAVLEIGDYFPTPENPNPSPKRTPQPGIEYVLDKTSHPEIQVTLNNATHTISPPDIYAPLLTSLRSIAEDSLGAGITGAVITLPRGATDRDRSFIERAGALIELPIIRQQNETTSTILALGLDEESYGTDRYALMFDLDRDAEEMHLRLVEIDMGVVDTIAAHSVAEIAGNIGDAEYMDDAVVEDLSAILKTEAMGSVGSLVNAALARSGQRAIDELLRKANFTRNEITDLIFTGDAAFYPEIQDSIEAYLTRAHVQSAAGDGTSTGARNEINVANGMTLSAAPIWGAALTAYRMMVEDWVPCCCSTRRPPIGVSVVGGGDFVEVIPACQDVPILLSKVVEGKCDDSGQMRIQVVMRDVPSVDYHAQFELGDAYVANETITDILVTEFELPTACEPDTPVAIEIEMLLSRQMELRVKATDRESNEPRLLTVPYLNSECGAKDRDAPRQYSLEIDSAAGSSLEAEYQRELRRLVGGSSGQKTVLARRAE</sequence>
<gene>
    <name evidence="4" type="ORF">ASPCAL01619</name>
</gene>
<evidence type="ECO:0000256" key="1">
    <source>
        <dbReference type="ARBA" id="ARBA00022741"/>
    </source>
</evidence>
<keyword evidence="1 3" id="KW-0547">Nucleotide-binding</keyword>
<dbReference type="AlphaFoldDB" id="A0A0U5FTY7"/>
<dbReference type="EMBL" id="CDMC01000001">
    <property type="protein sequence ID" value="CEL02045.1"/>
    <property type="molecule type" value="Genomic_DNA"/>
</dbReference>
<keyword evidence="5" id="KW-1185">Reference proteome</keyword>
<reference evidence="5" key="1">
    <citation type="journal article" date="2016" name="Genome Announc.">
        <title>Draft genome sequences of fungus Aspergillus calidoustus.</title>
        <authorList>
            <person name="Horn F."/>
            <person name="Linde J."/>
            <person name="Mattern D.J."/>
            <person name="Walther G."/>
            <person name="Guthke R."/>
            <person name="Scherlach K."/>
            <person name="Martin K."/>
            <person name="Brakhage A.A."/>
            <person name="Petzke L."/>
            <person name="Valiante V."/>
        </authorList>
    </citation>
    <scope>NUCLEOTIDE SEQUENCE [LARGE SCALE GENOMIC DNA]</scope>
    <source>
        <strain evidence="5">SF006504</strain>
    </source>
</reference>
<dbReference type="InterPro" id="IPR043129">
    <property type="entry name" value="ATPase_NBD"/>
</dbReference>
<evidence type="ECO:0000313" key="4">
    <source>
        <dbReference type="EMBL" id="CEL02045.1"/>
    </source>
</evidence>
<accession>A0A0U5FTY7</accession>
<dbReference type="GO" id="GO:0005524">
    <property type="term" value="F:ATP binding"/>
    <property type="evidence" value="ECO:0007669"/>
    <property type="project" value="UniProtKB-KW"/>
</dbReference>